<protein>
    <submittedName>
        <fullName evidence="2">Uncharacterized protein</fullName>
    </submittedName>
</protein>
<evidence type="ECO:0000313" key="2">
    <source>
        <dbReference type="EMBL" id="KAL3083183.1"/>
    </source>
</evidence>
<dbReference type="EMBL" id="JBICCN010000254">
    <property type="protein sequence ID" value="KAL3083183.1"/>
    <property type="molecule type" value="Genomic_DNA"/>
</dbReference>
<feature type="compositionally biased region" description="Basic and acidic residues" evidence="1">
    <location>
        <begin position="121"/>
        <end position="135"/>
    </location>
</feature>
<name>A0ABD2J3L7_HETSC</name>
<evidence type="ECO:0000313" key="3">
    <source>
        <dbReference type="Proteomes" id="UP001620645"/>
    </source>
</evidence>
<organism evidence="2 3">
    <name type="scientific">Heterodera schachtii</name>
    <name type="common">Sugarbeet cyst nematode worm</name>
    <name type="synonym">Tylenchus schachtii</name>
    <dbReference type="NCBI Taxonomy" id="97005"/>
    <lineage>
        <taxon>Eukaryota</taxon>
        <taxon>Metazoa</taxon>
        <taxon>Ecdysozoa</taxon>
        <taxon>Nematoda</taxon>
        <taxon>Chromadorea</taxon>
        <taxon>Rhabditida</taxon>
        <taxon>Tylenchina</taxon>
        <taxon>Tylenchomorpha</taxon>
        <taxon>Tylenchoidea</taxon>
        <taxon>Heteroderidae</taxon>
        <taxon>Heteroderinae</taxon>
        <taxon>Heterodera</taxon>
    </lineage>
</organism>
<comment type="caution">
    <text evidence="2">The sequence shown here is derived from an EMBL/GenBank/DDBJ whole genome shotgun (WGS) entry which is preliminary data.</text>
</comment>
<dbReference type="Proteomes" id="UP001620645">
    <property type="component" value="Unassembled WGS sequence"/>
</dbReference>
<sequence>MGWLGEGSQFGWIVWDYLAKFLPGDCRWSNWPTKRVKCFEWWEVICGMHRTVPKCEYGNCPRHFVRAKGQLVSLKQNEERRRSGRTGGTSSGQRIHFSNNSMNSHRGMPMPSPAKQQLPDPRGERGTRPTTKEKWTHFLERQAAECRTNE</sequence>
<reference evidence="2 3" key="1">
    <citation type="submission" date="2024-10" db="EMBL/GenBank/DDBJ databases">
        <authorList>
            <person name="Kim D."/>
        </authorList>
    </citation>
    <scope>NUCLEOTIDE SEQUENCE [LARGE SCALE GENOMIC DNA]</scope>
    <source>
        <strain evidence="2">Taebaek</strain>
    </source>
</reference>
<proteinExistence type="predicted"/>
<gene>
    <name evidence="2" type="ORF">niasHS_010985</name>
</gene>
<feature type="region of interest" description="Disordered" evidence="1">
    <location>
        <begin position="73"/>
        <end position="135"/>
    </location>
</feature>
<accession>A0ABD2J3L7</accession>
<dbReference type="AlphaFoldDB" id="A0ABD2J3L7"/>
<evidence type="ECO:0000256" key="1">
    <source>
        <dbReference type="SAM" id="MobiDB-lite"/>
    </source>
</evidence>
<keyword evidence="3" id="KW-1185">Reference proteome</keyword>